<reference evidence="2" key="3">
    <citation type="submission" date="2025-09" db="UniProtKB">
        <authorList>
            <consortium name="Ensembl"/>
        </authorList>
    </citation>
    <scope>IDENTIFICATION</scope>
</reference>
<sequence>HAKHRGAFARQPSRGVSQGENFKAENKANSVTAVNPARINCVCTTSITSVNLRYNVQRFLVTIAMAPSLCPIQHSSATIRSKPRGY</sequence>
<reference evidence="2" key="2">
    <citation type="submission" date="2025-08" db="UniProtKB">
        <authorList>
            <consortium name="Ensembl"/>
        </authorList>
    </citation>
    <scope>IDENTIFICATION</scope>
</reference>
<keyword evidence="3" id="KW-1185">Reference proteome</keyword>
<dbReference type="InParanoid" id="A0A672TVZ0"/>
<evidence type="ECO:0000313" key="2">
    <source>
        <dbReference type="Ensembl" id="ENSSHBP00005006606.1"/>
    </source>
</evidence>
<proteinExistence type="predicted"/>
<dbReference type="Ensembl" id="ENSSHBT00005007964.1">
    <property type="protein sequence ID" value="ENSSHBP00005006606.1"/>
    <property type="gene ID" value="ENSSHBG00005005792.1"/>
</dbReference>
<feature type="region of interest" description="Disordered" evidence="1">
    <location>
        <begin position="1"/>
        <end position="29"/>
    </location>
</feature>
<protein>
    <submittedName>
        <fullName evidence="2">Uncharacterized protein</fullName>
    </submittedName>
</protein>
<accession>A0A672TVZ0</accession>
<dbReference type="AlphaFoldDB" id="A0A672TVZ0"/>
<dbReference type="Proteomes" id="UP000472266">
    <property type="component" value="Chromosome 19"/>
</dbReference>
<evidence type="ECO:0000313" key="3">
    <source>
        <dbReference type="Proteomes" id="UP000472266"/>
    </source>
</evidence>
<reference evidence="2 3" key="1">
    <citation type="submission" date="2019-11" db="EMBL/GenBank/DDBJ databases">
        <title>Strigops habroptila (kakapo) genome, bStrHab1, primary haplotype, v2.</title>
        <authorList>
            <person name="Jarvis E.D."/>
            <person name="Howard J."/>
            <person name="Rhie A."/>
            <person name="Phillippy A."/>
            <person name="Korlach J."/>
            <person name="Digby A."/>
            <person name="Iorns D."/>
            <person name="Eason D."/>
            <person name="Robertson B."/>
            <person name="Raemaekers T."/>
            <person name="Howe K."/>
            <person name="Lewin H."/>
            <person name="Damas J."/>
            <person name="Hastie A."/>
            <person name="Tracey A."/>
            <person name="Chow W."/>
            <person name="Fedrigo O."/>
        </authorList>
    </citation>
    <scope>NUCLEOTIDE SEQUENCE [LARGE SCALE GENOMIC DNA]</scope>
</reference>
<evidence type="ECO:0000256" key="1">
    <source>
        <dbReference type="SAM" id="MobiDB-lite"/>
    </source>
</evidence>
<organism evidence="2 3">
    <name type="scientific">Strigops habroptila</name>
    <name type="common">Kakapo</name>
    <dbReference type="NCBI Taxonomy" id="2489341"/>
    <lineage>
        <taxon>Eukaryota</taxon>
        <taxon>Metazoa</taxon>
        <taxon>Chordata</taxon>
        <taxon>Craniata</taxon>
        <taxon>Vertebrata</taxon>
        <taxon>Euteleostomi</taxon>
        <taxon>Archelosauria</taxon>
        <taxon>Archosauria</taxon>
        <taxon>Dinosauria</taxon>
        <taxon>Saurischia</taxon>
        <taxon>Theropoda</taxon>
        <taxon>Coelurosauria</taxon>
        <taxon>Aves</taxon>
        <taxon>Neognathae</taxon>
        <taxon>Neoaves</taxon>
        <taxon>Telluraves</taxon>
        <taxon>Australaves</taxon>
        <taxon>Psittaciformes</taxon>
        <taxon>Psittacidae</taxon>
        <taxon>Strigops</taxon>
    </lineage>
</organism>
<name>A0A672TVZ0_STRHB</name>